<keyword evidence="4" id="KW-0597">Phosphoprotein</keyword>
<dbReference type="Gene3D" id="1.10.287.130">
    <property type="match status" value="1"/>
</dbReference>
<dbReference type="GO" id="GO:0000155">
    <property type="term" value="F:phosphorelay sensor kinase activity"/>
    <property type="evidence" value="ECO:0007669"/>
    <property type="project" value="InterPro"/>
</dbReference>
<evidence type="ECO:0000256" key="7">
    <source>
        <dbReference type="ARBA" id="ARBA00022777"/>
    </source>
</evidence>
<dbReference type="PRINTS" id="PR00344">
    <property type="entry name" value="BCTRLSENSOR"/>
</dbReference>
<dbReference type="CDD" id="cd00075">
    <property type="entry name" value="HATPase"/>
    <property type="match status" value="1"/>
</dbReference>
<comment type="subcellular location">
    <subcellularLocation>
        <location evidence="2">Membrane</location>
    </subcellularLocation>
</comment>
<comment type="caution">
    <text evidence="12">The sequence shown here is derived from an EMBL/GenBank/DDBJ whole genome shotgun (WGS) entry which is preliminary data.</text>
</comment>
<dbReference type="Pfam" id="PF08521">
    <property type="entry name" value="2CSK_N"/>
    <property type="match status" value="1"/>
</dbReference>
<dbReference type="SMART" id="SM00387">
    <property type="entry name" value="HATPase_c"/>
    <property type="match status" value="1"/>
</dbReference>
<evidence type="ECO:0000313" key="12">
    <source>
        <dbReference type="EMBL" id="PIL39578.1"/>
    </source>
</evidence>
<dbReference type="EC" id="2.7.13.3" evidence="3"/>
<keyword evidence="6 10" id="KW-0812">Transmembrane</keyword>
<dbReference type="InterPro" id="IPR003594">
    <property type="entry name" value="HATPase_dom"/>
</dbReference>
<sequence>MTSIRVRLLKWLIGPILLVNLAGASLIYLLAWSPVQLAFDQSLGDAAASLLARLHGAAGPGGRTGIDLPPQAERALRADPVDAVYFAVRDGSAGTRLLAGDADFPPLRPGAGAYDALMRGEPVRVMALKVDSTPGGAVAGVAKTLRKRRQVGGDTVRAMLLLEALFTLILAGLVWFSVTGALQPLARLRANLNARDGDDLAPIGEHDVPYELAPVVRAFDDLLVKLQAGGQARHDFLANVAHQLRTPLAGIKLQLEWLAARHPGDAGSGHSIGLMLQSNERMIRQTNQLLALARAEPSHFEKTRLETLDLGALVAESIQHFVDQALRKGIDLGFELAPLAIAGDRFLLRDLIDNLVDNALRYTAAGGAVTVRCLHDGQFGVLEVEDSGPGIASAERERVFNRFVRLDDKTTGSGLGLAIVRDIALAHRARITVDAGKDGSGALFRVRFLA</sequence>
<evidence type="ECO:0000256" key="1">
    <source>
        <dbReference type="ARBA" id="ARBA00000085"/>
    </source>
</evidence>
<gene>
    <name evidence="12" type="ORF">CR103_11705</name>
</gene>
<dbReference type="CDD" id="cd00082">
    <property type="entry name" value="HisKA"/>
    <property type="match status" value="1"/>
</dbReference>
<dbReference type="PANTHER" id="PTHR45436">
    <property type="entry name" value="SENSOR HISTIDINE KINASE YKOH"/>
    <property type="match status" value="1"/>
</dbReference>
<keyword evidence="5" id="KW-0808">Transferase</keyword>
<evidence type="ECO:0000256" key="3">
    <source>
        <dbReference type="ARBA" id="ARBA00012438"/>
    </source>
</evidence>
<evidence type="ECO:0000313" key="13">
    <source>
        <dbReference type="Proteomes" id="UP000228593"/>
    </source>
</evidence>
<dbReference type="Pfam" id="PF00512">
    <property type="entry name" value="HisKA"/>
    <property type="match status" value="1"/>
</dbReference>
<proteinExistence type="predicted"/>
<dbReference type="SMART" id="SM00388">
    <property type="entry name" value="HisKA"/>
    <property type="match status" value="1"/>
</dbReference>
<keyword evidence="9 10" id="KW-0472">Membrane</keyword>
<dbReference type="InterPro" id="IPR003661">
    <property type="entry name" value="HisK_dim/P_dom"/>
</dbReference>
<organism evidence="12 13">
    <name type="scientific">Massilia psychrophila</name>
    <dbReference type="NCBI Taxonomy" id="1603353"/>
    <lineage>
        <taxon>Bacteria</taxon>
        <taxon>Pseudomonadati</taxon>
        <taxon>Pseudomonadota</taxon>
        <taxon>Betaproteobacteria</taxon>
        <taxon>Burkholderiales</taxon>
        <taxon>Oxalobacteraceae</taxon>
        <taxon>Telluria group</taxon>
        <taxon>Massilia</taxon>
    </lineage>
</organism>
<dbReference type="PANTHER" id="PTHR45436:SF1">
    <property type="entry name" value="SENSOR PROTEIN QSEC"/>
    <property type="match status" value="1"/>
</dbReference>
<feature type="transmembrane region" description="Helical" evidence="10">
    <location>
        <begin position="12"/>
        <end position="31"/>
    </location>
</feature>
<dbReference type="PROSITE" id="PS50109">
    <property type="entry name" value="HIS_KIN"/>
    <property type="match status" value="1"/>
</dbReference>
<dbReference type="InterPro" id="IPR013727">
    <property type="entry name" value="2CSK_N"/>
</dbReference>
<evidence type="ECO:0000259" key="11">
    <source>
        <dbReference type="PROSITE" id="PS50109"/>
    </source>
</evidence>
<dbReference type="EMBL" id="PDOB01000016">
    <property type="protein sequence ID" value="PIL39578.1"/>
    <property type="molecule type" value="Genomic_DNA"/>
</dbReference>
<dbReference type="SUPFAM" id="SSF55874">
    <property type="entry name" value="ATPase domain of HSP90 chaperone/DNA topoisomerase II/histidine kinase"/>
    <property type="match status" value="1"/>
</dbReference>
<dbReference type="InterPro" id="IPR005467">
    <property type="entry name" value="His_kinase_dom"/>
</dbReference>
<keyword evidence="13" id="KW-1185">Reference proteome</keyword>
<evidence type="ECO:0000256" key="4">
    <source>
        <dbReference type="ARBA" id="ARBA00022553"/>
    </source>
</evidence>
<dbReference type="Pfam" id="PF02518">
    <property type="entry name" value="HATPase_c"/>
    <property type="match status" value="1"/>
</dbReference>
<keyword evidence="7 12" id="KW-0418">Kinase</keyword>
<evidence type="ECO:0000256" key="6">
    <source>
        <dbReference type="ARBA" id="ARBA00022692"/>
    </source>
</evidence>
<accession>A0A2G8T1K3</accession>
<feature type="domain" description="Histidine kinase" evidence="11">
    <location>
        <begin position="239"/>
        <end position="450"/>
    </location>
</feature>
<dbReference type="AlphaFoldDB" id="A0A2G8T1K3"/>
<dbReference type="InterPro" id="IPR050428">
    <property type="entry name" value="TCS_sensor_his_kinase"/>
</dbReference>
<keyword evidence="8 10" id="KW-1133">Transmembrane helix</keyword>
<dbReference type="SUPFAM" id="SSF47384">
    <property type="entry name" value="Homodimeric domain of signal transducing histidine kinase"/>
    <property type="match status" value="1"/>
</dbReference>
<evidence type="ECO:0000256" key="8">
    <source>
        <dbReference type="ARBA" id="ARBA00022989"/>
    </source>
</evidence>
<dbReference type="InterPro" id="IPR036097">
    <property type="entry name" value="HisK_dim/P_sf"/>
</dbReference>
<protein>
    <recommendedName>
        <fullName evidence="3">histidine kinase</fullName>
        <ecNumber evidence="3">2.7.13.3</ecNumber>
    </recommendedName>
</protein>
<comment type="catalytic activity">
    <reaction evidence="1">
        <text>ATP + protein L-histidine = ADP + protein N-phospho-L-histidine.</text>
        <dbReference type="EC" id="2.7.13.3"/>
    </reaction>
</comment>
<dbReference type="Gene3D" id="3.30.565.10">
    <property type="entry name" value="Histidine kinase-like ATPase, C-terminal domain"/>
    <property type="match status" value="1"/>
</dbReference>
<feature type="transmembrane region" description="Helical" evidence="10">
    <location>
        <begin position="156"/>
        <end position="178"/>
    </location>
</feature>
<dbReference type="GO" id="GO:0005886">
    <property type="term" value="C:plasma membrane"/>
    <property type="evidence" value="ECO:0007669"/>
    <property type="project" value="TreeGrafter"/>
</dbReference>
<dbReference type="RefSeq" id="WP_099916167.1">
    <property type="nucleotide sequence ID" value="NZ_BMHS01000009.1"/>
</dbReference>
<evidence type="ECO:0000256" key="9">
    <source>
        <dbReference type="ARBA" id="ARBA00023136"/>
    </source>
</evidence>
<dbReference type="InterPro" id="IPR004358">
    <property type="entry name" value="Sig_transdc_His_kin-like_C"/>
</dbReference>
<dbReference type="OrthoDB" id="8583694at2"/>
<evidence type="ECO:0000256" key="10">
    <source>
        <dbReference type="SAM" id="Phobius"/>
    </source>
</evidence>
<reference evidence="12 13" key="1">
    <citation type="submission" date="2017-10" db="EMBL/GenBank/DDBJ databases">
        <title>Massilia psychrophilum sp. nov., a novel purple-pigmented bacterium isolated from Tianshan glacier, Xinjiang Municipality, China.</title>
        <authorList>
            <person name="Wang H."/>
        </authorList>
    </citation>
    <scope>NUCLEOTIDE SEQUENCE [LARGE SCALE GENOMIC DNA]</scope>
    <source>
        <strain evidence="12 13">JCM 30813</strain>
    </source>
</reference>
<dbReference type="Proteomes" id="UP000228593">
    <property type="component" value="Unassembled WGS sequence"/>
</dbReference>
<evidence type="ECO:0000256" key="2">
    <source>
        <dbReference type="ARBA" id="ARBA00004370"/>
    </source>
</evidence>
<evidence type="ECO:0000256" key="5">
    <source>
        <dbReference type="ARBA" id="ARBA00022679"/>
    </source>
</evidence>
<name>A0A2G8T1K3_9BURK</name>
<dbReference type="InterPro" id="IPR036890">
    <property type="entry name" value="HATPase_C_sf"/>
</dbReference>